<dbReference type="InterPro" id="IPR003593">
    <property type="entry name" value="AAA+_ATPase"/>
</dbReference>
<dbReference type="PROSITE" id="PS00211">
    <property type="entry name" value="ABC_TRANSPORTER_1"/>
    <property type="match status" value="2"/>
</dbReference>
<keyword evidence="8 10" id="KW-0472">Membrane</keyword>
<keyword evidence="2" id="KW-0813">Transport</keyword>
<evidence type="ECO:0000256" key="1">
    <source>
        <dbReference type="ARBA" id="ARBA00004128"/>
    </source>
</evidence>
<evidence type="ECO:0000256" key="4">
    <source>
        <dbReference type="ARBA" id="ARBA00022737"/>
    </source>
</evidence>
<evidence type="ECO:0000256" key="7">
    <source>
        <dbReference type="ARBA" id="ARBA00022989"/>
    </source>
</evidence>
<evidence type="ECO:0000256" key="3">
    <source>
        <dbReference type="ARBA" id="ARBA00022692"/>
    </source>
</evidence>
<evidence type="ECO:0000313" key="13">
    <source>
        <dbReference type="Proteomes" id="UP000694888"/>
    </source>
</evidence>
<feature type="domain" description="ABC transporter" evidence="11">
    <location>
        <begin position="654"/>
        <end position="879"/>
    </location>
</feature>
<protein>
    <submittedName>
        <fullName evidence="14">Canalicular multispecific organic anion transporter 2</fullName>
    </submittedName>
</protein>
<feature type="compositionally biased region" description="Acidic residues" evidence="9">
    <location>
        <begin position="894"/>
        <end position="906"/>
    </location>
</feature>
<dbReference type="CDD" id="cd03244">
    <property type="entry name" value="ABCC_MRP_domain2"/>
    <property type="match status" value="1"/>
</dbReference>
<dbReference type="RefSeq" id="XP_005105556.2">
    <property type="nucleotide sequence ID" value="XM_005105499.3"/>
</dbReference>
<dbReference type="Gene3D" id="3.40.50.300">
    <property type="entry name" value="P-loop containing nucleotide triphosphate hydrolases"/>
    <property type="match status" value="2"/>
</dbReference>
<feature type="transmembrane region" description="Helical" evidence="10">
    <location>
        <begin position="379"/>
        <end position="399"/>
    </location>
</feature>
<evidence type="ECO:0000256" key="8">
    <source>
        <dbReference type="ARBA" id="ARBA00023136"/>
    </source>
</evidence>
<feature type="compositionally biased region" description="Basic and acidic residues" evidence="9">
    <location>
        <begin position="279"/>
        <end position="306"/>
    </location>
</feature>
<accession>A0ABM0K014</accession>
<dbReference type="InterPro" id="IPR027417">
    <property type="entry name" value="P-loop_NTPase"/>
</dbReference>
<feature type="region of interest" description="Disordered" evidence="9">
    <location>
        <begin position="884"/>
        <end position="1007"/>
    </location>
</feature>
<dbReference type="Gene3D" id="1.20.1560.10">
    <property type="entry name" value="ABC transporter type 1, transmembrane domain"/>
    <property type="match status" value="2"/>
</dbReference>
<evidence type="ECO:0000256" key="10">
    <source>
        <dbReference type="SAM" id="Phobius"/>
    </source>
</evidence>
<dbReference type="PANTHER" id="PTHR24223:SF443">
    <property type="entry name" value="MULTIDRUG-RESISTANCE LIKE PROTEIN 1, ISOFORM I"/>
    <property type="match status" value="1"/>
</dbReference>
<feature type="compositionally biased region" description="Basic and acidic residues" evidence="9">
    <location>
        <begin position="987"/>
        <end position="999"/>
    </location>
</feature>
<name>A0ABM0K014_APLCA</name>
<dbReference type="Pfam" id="PF00664">
    <property type="entry name" value="ABC_membrane"/>
    <property type="match status" value="2"/>
</dbReference>
<feature type="compositionally biased region" description="Acidic residues" evidence="9">
    <location>
        <begin position="970"/>
        <end position="981"/>
    </location>
</feature>
<feature type="domain" description="ABC transmembrane type-1" evidence="12">
    <location>
        <begin position="410"/>
        <end position="621"/>
    </location>
</feature>
<sequence>MTNAQNGEDMVGRATTSPQGPYEQSKLQVDWEHLVTWTPFAFLLLVLPFYVRVSRYDKLPSLSLSRLGTLKVWLAGFQSWLECARLTMWVVVGLPVWESTDIEDPATLCVVRAGSYILTIWIVKLTRSRGAVNCVPLFLFWGLSLVAESLQLYRRIGLQTQPSVSNPVQVMPFLRWLSVVLQFLLASFADHSAVDSDRFPKGRGPAERASIPSLLTLSWMDRMLWKVYKTEVLLEEDLPELEEKQRSSFAHEEFKRKWTQAQRRTDKSKLDSAPGKFSMRGEEDDKGEPDEKRKKDDKGEKDKGEETVSESPAGEESQRSTTKVPSLLRVILRLYGVRLIVFEVLILGLDLSTFLHPLLTEAHIKHVQNRSEESEWRGYMLVAALLLHSVMETGLQSWLNLGRNRMMDSATSAMHMALLKKTLSIKQTGKGSTGTGDLINLMESHSHKFLRSGHNFFSIAIIPLKVMLSLYLLYFRLGVGAFAGLTIMLLLLPVNSWVAARLLKIHGQRTELRDKRTKALTELLNGIKAIKLYAWEEPFIKKIKDIWNSEMALKSKIAITESGLTVISRAVPFLVRVCSFALFIYMNGQLQPSTAFVAISLFQKLNRPLNDLVFTLPSVTEGKIAYRKLQDFLTKADAEEYVVHKELSDEGPAAAIEDGTFTWEAGRSQATLTDVNLSVPEGGLVAIVGAVGAGKSSLLSALLGEIDRLSGHVLMKGHTAYVAQEAWILRATVKENILFGSSVSPDMYQQTIRACALTHDLKLLVDGEDTLLGEKGVTLSGGQKQRVSLARAVYSQADTYLLDDPLSAVDSYVGKHIFQNVIGPEGMLRNKTRILVTHGLQWLPQADLVVVMKDGQIVETGTYAQLLAADGDLARLLRDRVVREDETGDKTSEDDNTSVKLDEDEGGSGSEEQNSRAPELTALLVPTIDTAGPETVLRKRRTGPTQDSQKTPGTSYSRQNSLTEYPTETEGLEGEEPEENTGSDISLEEKKKSGKDSKKSSKSGKKKHGTASTLALYFRAAGIYGSLLVVLMFVLQKSVNNMQPLWLARWTDDQRLANSTMSTESRAANWWYLSVYGVAGFVKIVGSVTFEALLHQQERATTNAYHDRLLNNIMRCPMSFFETTPTGSLISTFNKDIWLASHTLHQVRSSINASGDLLISLMMVIYFTPGILPCLAIVSVLYAFLNVIFRKNSTLTSQLSRDTHSRIFTTFKETTEGAVSIRAFGSKQKVMNDMACALDADSRLGQTRSNLNIWYNLRLAFLSELVEALSRLLLLWDLNMAAGLTGAVLGYGTDAMYCVRRFVRIMSQQESHMVATECLEEYSTTATEAPWYVDDGVSLVDWTQSQDISLDCLTTRYKEGLPLVLRGLSCTIQPGEKIGVVGRTGAGKSSLALALFRIIEAASGQIKVSEQDTRSLGLHDLRRNLTILPQDPVVFAGTLRANLDPFGEKSSEELWDALEHAHLKSFVESLPDSLDYDCGDSGKHLSVGQRQLVCLARCLLRHSRFLVLDEATAAVDTETDQLIQATLRSEFNQCTVISIAHRLDTVLDYDRVMVLDQGKIAEFDAPSKLLARPDSMFFQLAKDAKLV</sequence>
<organism evidence="13 14">
    <name type="scientific">Aplysia californica</name>
    <name type="common">California sea hare</name>
    <dbReference type="NCBI Taxonomy" id="6500"/>
    <lineage>
        <taxon>Eukaryota</taxon>
        <taxon>Metazoa</taxon>
        <taxon>Spiralia</taxon>
        <taxon>Lophotrochozoa</taxon>
        <taxon>Mollusca</taxon>
        <taxon>Gastropoda</taxon>
        <taxon>Heterobranchia</taxon>
        <taxon>Euthyneura</taxon>
        <taxon>Tectipleura</taxon>
        <taxon>Aplysiida</taxon>
        <taxon>Aplysioidea</taxon>
        <taxon>Aplysiidae</taxon>
        <taxon>Aplysia</taxon>
    </lineage>
</organism>
<feature type="transmembrane region" description="Helical" evidence="10">
    <location>
        <begin position="1157"/>
        <end position="1185"/>
    </location>
</feature>
<dbReference type="PROSITE" id="PS50929">
    <property type="entry name" value="ABC_TM1F"/>
    <property type="match status" value="2"/>
</dbReference>
<reference evidence="14" key="1">
    <citation type="submission" date="2025-08" db="UniProtKB">
        <authorList>
            <consortium name="RefSeq"/>
        </authorList>
    </citation>
    <scope>IDENTIFICATION</scope>
</reference>
<dbReference type="InterPro" id="IPR003439">
    <property type="entry name" value="ABC_transporter-like_ATP-bd"/>
</dbReference>
<dbReference type="SMART" id="SM00382">
    <property type="entry name" value="AAA"/>
    <property type="match status" value="2"/>
</dbReference>
<feature type="region of interest" description="Disordered" evidence="9">
    <location>
        <begin position="260"/>
        <end position="320"/>
    </location>
</feature>
<dbReference type="Proteomes" id="UP000694888">
    <property type="component" value="Unplaced"/>
</dbReference>
<proteinExistence type="predicted"/>
<dbReference type="PROSITE" id="PS50893">
    <property type="entry name" value="ABC_TRANSPORTER_2"/>
    <property type="match status" value="2"/>
</dbReference>
<feature type="domain" description="ABC transmembrane type-1" evidence="12">
    <location>
        <begin position="1027"/>
        <end position="1311"/>
    </location>
</feature>
<keyword evidence="5" id="KW-0547">Nucleotide-binding</keyword>
<keyword evidence="4" id="KW-0677">Repeat</keyword>
<dbReference type="Pfam" id="PF00005">
    <property type="entry name" value="ABC_tran"/>
    <property type="match status" value="2"/>
</dbReference>
<keyword evidence="3 10" id="KW-0812">Transmembrane</keyword>
<keyword evidence="6" id="KW-0067">ATP-binding</keyword>
<evidence type="ECO:0000256" key="5">
    <source>
        <dbReference type="ARBA" id="ARBA00022741"/>
    </source>
</evidence>
<keyword evidence="7 10" id="KW-1133">Transmembrane helix</keyword>
<feature type="transmembrane region" description="Helical" evidence="10">
    <location>
        <begin position="456"/>
        <end position="475"/>
    </location>
</feature>
<evidence type="ECO:0000256" key="9">
    <source>
        <dbReference type="SAM" id="MobiDB-lite"/>
    </source>
</evidence>
<evidence type="ECO:0000313" key="14">
    <source>
        <dbReference type="RefSeq" id="XP_005105556.2"/>
    </source>
</evidence>
<evidence type="ECO:0000256" key="6">
    <source>
        <dbReference type="ARBA" id="ARBA00022840"/>
    </source>
</evidence>
<gene>
    <name evidence="14" type="primary">LOC101848682</name>
</gene>
<dbReference type="GeneID" id="101848682"/>
<dbReference type="PANTHER" id="PTHR24223">
    <property type="entry name" value="ATP-BINDING CASSETTE SUB-FAMILY C"/>
    <property type="match status" value="1"/>
</dbReference>
<keyword evidence="13" id="KW-1185">Reference proteome</keyword>
<dbReference type="CDD" id="cd18579">
    <property type="entry name" value="ABC_6TM_ABCC_D1"/>
    <property type="match status" value="1"/>
</dbReference>
<feature type="compositionally biased region" description="Basic and acidic residues" evidence="9">
    <location>
        <begin position="884"/>
        <end position="893"/>
    </location>
</feature>
<dbReference type="InterPro" id="IPR050173">
    <property type="entry name" value="ABC_transporter_C-like"/>
</dbReference>
<evidence type="ECO:0000259" key="11">
    <source>
        <dbReference type="PROSITE" id="PS50893"/>
    </source>
</evidence>
<feature type="transmembrane region" description="Helical" evidence="10">
    <location>
        <begin position="1070"/>
        <end position="1094"/>
    </location>
</feature>
<dbReference type="SUPFAM" id="SSF90123">
    <property type="entry name" value="ABC transporter transmembrane region"/>
    <property type="match status" value="2"/>
</dbReference>
<dbReference type="SUPFAM" id="SSF52540">
    <property type="entry name" value="P-loop containing nucleoside triphosphate hydrolases"/>
    <property type="match status" value="2"/>
</dbReference>
<dbReference type="InterPro" id="IPR017871">
    <property type="entry name" value="ABC_transporter-like_CS"/>
</dbReference>
<feature type="transmembrane region" description="Helical" evidence="10">
    <location>
        <begin position="1014"/>
        <end position="1035"/>
    </location>
</feature>
<feature type="region of interest" description="Disordered" evidence="9">
    <location>
        <begin position="1"/>
        <end position="22"/>
    </location>
</feature>
<feature type="compositionally biased region" description="Polar residues" evidence="9">
    <location>
        <begin position="943"/>
        <end position="961"/>
    </location>
</feature>
<feature type="domain" description="ABC transporter" evidence="11">
    <location>
        <begin position="1348"/>
        <end position="1582"/>
    </location>
</feature>
<evidence type="ECO:0000259" key="12">
    <source>
        <dbReference type="PROSITE" id="PS50929"/>
    </source>
</evidence>
<dbReference type="InterPro" id="IPR044746">
    <property type="entry name" value="ABCC_6TM_D1"/>
</dbReference>
<evidence type="ECO:0000256" key="2">
    <source>
        <dbReference type="ARBA" id="ARBA00022448"/>
    </source>
</evidence>
<comment type="subcellular location">
    <subcellularLocation>
        <location evidence="1">Vacuole membrane</location>
        <topology evidence="1">Multi-pass membrane protein</topology>
    </subcellularLocation>
</comment>
<dbReference type="InterPro" id="IPR011527">
    <property type="entry name" value="ABC1_TM_dom"/>
</dbReference>
<feature type="transmembrane region" description="Helical" evidence="10">
    <location>
        <begin position="34"/>
        <end position="51"/>
    </location>
</feature>
<feature type="transmembrane region" description="Helical" evidence="10">
    <location>
        <begin position="481"/>
        <end position="503"/>
    </location>
</feature>
<dbReference type="InterPro" id="IPR036640">
    <property type="entry name" value="ABC1_TM_sf"/>
</dbReference>
<dbReference type="CDD" id="cd03250">
    <property type="entry name" value="ABCC_MRP_domain1"/>
    <property type="match status" value="1"/>
</dbReference>
<feature type="transmembrane region" description="Helical" evidence="10">
    <location>
        <begin position="339"/>
        <end position="359"/>
    </location>
</feature>